<evidence type="ECO:0000313" key="2">
    <source>
        <dbReference type="Proteomes" id="UP000008311"/>
    </source>
</evidence>
<dbReference type="AlphaFoldDB" id="B9SV34"/>
<dbReference type="InParanoid" id="B9SV34"/>
<reference evidence="2" key="1">
    <citation type="journal article" date="2010" name="Nat. Biotechnol.">
        <title>Draft genome sequence of the oilseed species Ricinus communis.</title>
        <authorList>
            <person name="Chan A.P."/>
            <person name="Crabtree J."/>
            <person name="Zhao Q."/>
            <person name="Lorenzi H."/>
            <person name="Orvis J."/>
            <person name="Puiu D."/>
            <person name="Melake-Berhan A."/>
            <person name="Jones K.M."/>
            <person name="Redman J."/>
            <person name="Chen G."/>
            <person name="Cahoon E.B."/>
            <person name="Gedil M."/>
            <person name="Stanke M."/>
            <person name="Haas B.J."/>
            <person name="Wortman J.R."/>
            <person name="Fraser-Liggett C.M."/>
            <person name="Ravel J."/>
            <person name="Rabinowicz P.D."/>
        </authorList>
    </citation>
    <scope>NUCLEOTIDE SEQUENCE [LARGE SCALE GENOMIC DNA]</scope>
    <source>
        <strain evidence="2">cv. Hale</strain>
    </source>
</reference>
<evidence type="ECO:0000313" key="1">
    <source>
        <dbReference type="EMBL" id="EEF32554.1"/>
    </source>
</evidence>
<gene>
    <name evidence="1" type="ORF">RCOM_0260340</name>
</gene>
<dbReference type="EMBL" id="EQ974159">
    <property type="protein sequence ID" value="EEF32554.1"/>
    <property type="molecule type" value="Genomic_DNA"/>
</dbReference>
<dbReference type="Proteomes" id="UP000008311">
    <property type="component" value="Unassembled WGS sequence"/>
</dbReference>
<keyword evidence="2" id="KW-1185">Reference proteome</keyword>
<proteinExistence type="predicted"/>
<accession>B9SV34</accession>
<protein>
    <submittedName>
        <fullName evidence="1">Uncharacterized protein</fullName>
    </submittedName>
</protein>
<name>B9SV34_RICCO</name>
<organism evidence="1 2">
    <name type="scientific">Ricinus communis</name>
    <name type="common">Castor bean</name>
    <dbReference type="NCBI Taxonomy" id="3988"/>
    <lineage>
        <taxon>Eukaryota</taxon>
        <taxon>Viridiplantae</taxon>
        <taxon>Streptophyta</taxon>
        <taxon>Embryophyta</taxon>
        <taxon>Tracheophyta</taxon>
        <taxon>Spermatophyta</taxon>
        <taxon>Magnoliopsida</taxon>
        <taxon>eudicotyledons</taxon>
        <taxon>Gunneridae</taxon>
        <taxon>Pentapetalae</taxon>
        <taxon>rosids</taxon>
        <taxon>fabids</taxon>
        <taxon>Malpighiales</taxon>
        <taxon>Euphorbiaceae</taxon>
        <taxon>Acalyphoideae</taxon>
        <taxon>Acalypheae</taxon>
        <taxon>Ricinus</taxon>
    </lineage>
</organism>
<sequence>MRAKKGLGNHIYCHWRIQDDADCILYQTWLIRSHVRKLRMKKNVDANSGVYLGKTTPVF</sequence>